<comment type="pathway">
    <text evidence="1 7">Pyrimidine metabolism; UMP biosynthesis via de novo pathway; UMP from orotate: step 1/2.</text>
</comment>
<dbReference type="EC" id="2.4.2.10" evidence="2 7"/>
<evidence type="ECO:0000256" key="2">
    <source>
        <dbReference type="ARBA" id="ARBA00011971"/>
    </source>
</evidence>
<dbReference type="OrthoDB" id="9783570at2"/>
<keyword evidence="3 7" id="KW-0328">Glycosyltransferase</keyword>
<dbReference type="Proteomes" id="UP000254101">
    <property type="component" value="Unassembled WGS sequence"/>
</dbReference>
<dbReference type="HAMAP" id="MF_01208">
    <property type="entry name" value="PyrE"/>
    <property type="match status" value="1"/>
</dbReference>
<comment type="cofactor">
    <cofactor evidence="7">
        <name>Mg(2+)</name>
        <dbReference type="ChEBI" id="CHEBI:18420"/>
    </cofactor>
</comment>
<accession>A0A395LT94</accession>
<dbReference type="InterPro" id="IPR000836">
    <property type="entry name" value="PRTase_dom"/>
</dbReference>
<evidence type="ECO:0000256" key="6">
    <source>
        <dbReference type="ARBA" id="ARBA00022975"/>
    </source>
</evidence>
<gene>
    <name evidence="7" type="primary">pyrE</name>
    <name evidence="9" type="ORF">DL238_09125</name>
</gene>
<comment type="function">
    <text evidence="7">Catalyzes the transfer of a ribosyl phosphate group from 5-phosphoribose 1-diphosphate to orotate, leading to the formation of orotidine monophosphate (OMP).</text>
</comment>
<comment type="caution">
    <text evidence="7">Lacks conserved residue(s) required for the propagation of feature annotation.</text>
</comment>
<dbReference type="GO" id="GO:0019856">
    <property type="term" value="P:pyrimidine nucleobase biosynthetic process"/>
    <property type="evidence" value="ECO:0007669"/>
    <property type="project" value="InterPro"/>
</dbReference>
<keyword evidence="5 7" id="KW-0460">Magnesium</keyword>
<evidence type="ECO:0000256" key="7">
    <source>
        <dbReference type="HAMAP-Rule" id="MF_01208"/>
    </source>
</evidence>
<keyword evidence="10" id="KW-1185">Reference proteome</keyword>
<comment type="catalytic activity">
    <reaction evidence="7">
        <text>orotidine 5'-phosphate + diphosphate = orotate + 5-phospho-alpha-D-ribose 1-diphosphate</text>
        <dbReference type="Rhea" id="RHEA:10380"/>
        <dbReference type="ChEBI" id="CHEBI:30839"/>
        <dbReference type="ChEBI" id="CHEBI:33019"/>
        <dbReference type="ChEBI" id="CHEBI:57538"/>
        <dbReference type="ChEBI" id="CHEBI:58017"/>
        <dbReference type="EC" id="2.4.2.10"/>
    </reaction>
</comment>
<feature type="binding site" evidence="7">
    <location>
        <position position="94"/>
    </location>
    <ligand>
        <name>5-phospho-alpha-D-ribose 1-diphosphate</name>
        <dbReference type="ChEBI" id="CHEBI:58017"/>
        <note>ligand shared between dimeric partners</note>
    </ligand>
</feature>
<organism evidence="9 10">
    <name type="scientific">Alteriqipengyuania lutimaris</name>
    <dbReference type="NCBI Taxonomy" id="1538146"/>
    <lineage>
        <taxon>Bacteria</taxon>
        <taxon>Pseudomonadati</taxon>
        <taxon>Pseudomonadota</taxon>
        <taxon>Alphaproteobacteria</taxon>
        <taxon>Sphingomonadales</taxon>
        <taxon>Erythrobacteraceae</taxon>
        <taxon>Alteriqipengyuania</taxon>
    </lineage>
</organism>
<evidence type="ECO:0000256" key="5">
    <source>
        <dbReference type="ARBA" id="ARBA00022842"/>
    </source>
</evidence>
<keyword evidence="6 7" id="KW-0665">Pyrimidine biosynthesis</keyword>
<protein>
    <recommendedName>
        <fullName evidence="2 7">Orotate phosphoribosyltransferase</fullName>
        <shortName evidence="7">OPRT</shortName>
        <shortName evidence="7">OPRTase</shortName>
        <ecNumber evidence="2 7">2.4.2.10</ecNumber>
    </recommendedName>
</protein>
<feature type="domain" description="Phosphoribosyltransferase" evidence="8">
    <location>
        <begin position="51"/>
        <end position="155"/>
    </location>
</feature>
<dbReference type="GO" id="GO:0004588">
    <property type="term" value="F:orotate phosphoribosyltransferase activity"/>
    <property type="evidence" value="ECO:0007669"/>
    <property type="project" value="UniProtKB-UniRule"/>
</dbReference>
<dbReference type="AlphaFoldDB" id="A0A395LT94"/>
<evidence type="ECO:0000256" key="1">
    <source>
        <dbReference type="ARBA" id="ARBA00004889"/>
    </source>
</evidence>
<dbReference type="RefSeq" id="WP_115491970.1">
    <property type="nucleotide sequence ID" value="NZ_JACHWW010000001.1"/>
</dbReference>
<dbReference type="GO" id="GO:0044205">
    <property type="term" value="P:'de novo' UMP biosynthetic process"/>
    <property type="evidence" value="ECO:0007669"/>
    <property type="project" value="UniProtKB-UniRule"/>
</dbReference>
<dbReference type="InterPro" id="IPR006273">
    <property type="entry name" value="Orotate_PRibTrfase_bac"/>
</dbReference>
<evidence type="ECO:0000313" key="9">
    <source>
        <dbReference type="EMBL" id="RDS77750.1"/>
    </source>
</evidence>
<dbReference type="EMBL" id="QRBB01000001">
    <property type="protein sequence ID" value="RDS77750.1"/>
    <property type="molecule type" value="Genomic_DNA"/>
</dbReference>
<dbReference type="InterPro" id="IPR023031">
    <property type="entry name" value="OPRT"/>
</dbReference>
<dbReference type="Gene3D" id="3.40.50.2020">
    <property type="match status" value="1"/>
</dbReference>
<proteinExistence type="inferred from homology"/>
<dbReference type="SUPFAM" id="SSF53271">
    <property type="entry name" value="PRTase-like"/>
    <property type="match status" value="1"/>
</dbReference>
<dbReference type="Pfam" id="PF00156">
    <property type="entry name" value="Pribosyltran"/>
    <property type="match status" value="1"/>
</dbReference>
<feature type="binding site" description="in other chain" evidence="7">
    <location>
        <begin position="117"/>
        <end position="125"/>
    </location>
    <ligand>
        <name>5-phospho-alpha-D-ribose 1-diphosphate</name>
        <dbReference type="ChEBI" id="CHEBI:58017"/>
        <note>ligand shared between dimeric partners</note>
    </ligand>
</feature>
<feature type="binding site" evidence="7">
    <location>
        <position position="121"/>
    </location>
    <ligand>
        <name>orotate</name>
        <dbReference type="ChEBI" id="CHEBI:30839"/>
    </ligand>
</feature>
<dbReference type="UniPathway" id="UPA00070">
    <property type="reaction ID" value="UER00119"/>
</dbReference>
<reference evidence="9 10" key="1">
    <citation type="submission" date="2018-07" db="EMBL/GenBank/DDBJ databases">
        <title>Erythrobacter nanhaiensis sp. nov., a novel member of the genus Erythrobacter isolated from the South China Sea.</title>
        <authorList>
            <person name="Chen X."/>
            <person name="Liu J."/>
        </authorList>
    </citation>
    <scope>NUCLEOTIDE SEQUENCE [LARGE SCALE GENOMIC DNA]</scope>
    <source>
        <strain evidence="9 10">S-5</strain>
    </source>
</reference>
<dbReference type="NCBIfam" id="TIGR01367">
    <property type="entry name" value="pyrE_Therm"/>
    <property type="match status" value="1"/>
</dbReference>
<sequence length="193" mass="20888">MTEEEIIGELRGCDALLEGHFLLSSGRHSAHYLQCARVLMDPERASRMAFALSQKIPRDIRNKIDVVVSPAMGGLIIGHEMGRALGKNAIFLERPEGTFELRRGFALEKGAKVLMVEDVVTTGKSSREAIEAVEREGGEVIAEAALVDRSSGEAELGVPFYPLIQLSFPTYADGDVPADLAAVPVTKPGSRKK</sequence>
<evidence type="ECO:0000259" key="8">
    <source>
        <dbReference type="Pfam" id="PF00156"/>
    </source>
</evidence>
<evidence type="ECO:0000256" key="3">
    <source>
        <dbReference type="ARBA" id="ARBA00022676"/>
    </source>
</evidence>
<feature type="binding site" evidence="7">
    <location>
        <position position="149"/>
    </location>
    <ligand>
        <name>orotate</name>
        <dbReference type="ChEBI" id="CHEBI:30839"/>
    </ligand>
</feature>
<dbReference type="PANTHER" id="PTHR19278:SF9">
    <property type="entry name" value="URIDINE 5'-MONOPHOSPHATE SYNTHASE"/>
    <property type="match status" value="1"/>
</dbReference>
<keyword evidence="4 7" id="KW-0808">Transferase</keyword>
<comment type="similarity">
    <text evidence="7">Belongs to the purine/pyrimidine phosphoribosyltransferase family. PyrE subfamily.</text>
</comment>
<name>A0A395LT94_9SPHN</name>
<evidence type="ECO:0000256" key="4">
    <source>
        <dbReference type="ARBA" id="ARBA00022679"/>
    </source>
</evidence>
<dbReference type="PANTHER" id="PTHR19278">
    <property type="entry name" value="OROTATE PHOSPHORIBOSYLTRANSFERASE"/>
    <property type="match status" value="1"/>
</dbReference>
<evidence type="ECO:0000313" key="10">
    <source>
        <dbReference type="Proteomes" id="UP000254101"/>
    </source>
</evidence>
<comment type="subunit">
    <text evidence="7">Homodimer.</text>
</comment>
<dbReference type="CDD" id="cd06223">
    <property type="entry name" value="PRTases_typeI"/>
    <property type="match status" value="1"/>
</dbReference>
<dbReference type="GO" id="GO:0000287">
    <property type="term" value="F:magnesium ion binding"/>
    <property type="evidence" value="ECO:0007669"/>
    <property type="project" value="UniProtKB-UniRule"/>
</dbReference>
<dbReference type="InterPro" id="IPR029057">
    <property type="entry name" value="PRTase-like"/>
</dbReference>
<comment type="caution">
    <text evidence="9">The sequence shown here is derived from an EMBL/GenBank/DDBJ whole genome shotgun (WGS) entry which is preliminary data.</text>
</comment>